<organism evidence="7 8">
    <name type="scientific">Cyclobacterium qasimii</name>
    <dbReference type="NCBI Taxonomy" id="1350429"/>
    <lineage>
        <taxon>Bacteria</taxon>
        <taxon>Pseudomonadati</taxon>
        <taxon>Bacteroidota</taxon>
        <taxon>Cytophagia</taxon>
        <taxon>Cytophagales</taxon>
        <taxon>Cyclobacteriaceae</taxon>
        <taxon>Cyclobacterium</taxon>
    </lineage>
</organism>
<dbReference type="PANTHER" id="PTHR34139">
    <property type="entry name" value="UPF0331 PROTEIN MJ0127"/>
    <property type="match status" value="1"/>
</dbReference>
<sequence>MQRKLLKYILDIESVIEEIESIKKKTQNDFNLFSEDIIFQRAVERDLEIIGEAIRKMIEINPEIQITASKNIIGLRNIISHAYDSVEPEMLWGIIQKNIPVLADEIRKLKAG</sequence>
<evidence type="ECO:0000256" key="1">
    <source>
        <dbReference type="ARBA" id="ARBA00022553"/>
    </source>
</evidence>
<dbReference type="AlphaFoldDB" id="A0A512C6Y0"/>
<dbReference type="GO" id="GO:0016787">
    <property type="term" value="F:hydrolase activity"/>
    <property type="evidence" value="ECO:0007669"/>
    <property type="project" value="UniProtKB-KW"/>
</dbReference>
<evidence type="ECO:0000313" key="7">
    <source>
        <dbReference type="EMBL" id="GEO19972.1"/>
    </source>
</evidence>
<name>A0A512C6Y0_9BACT</name>
<evidence type="ECO:0000256" key="6">
    <source>
        <dbReference type="ARBA" id="ARBA00024207"/>
    </source>
</evidence>
<evidence type="ECO:0000256" key="5">
    <source>
        <dbReference type="ARBA" id="ARBA00022801"/>
    </source>
</evidence>
<dbReference type="PANTHER" id="PTHR34139:SF1">
    <property type="entry name" value="RNASE MJ1380-RELATED"/>
    <property type="match status" value="1"/>
</dbReference>
<dbReference type="Proteomes" id="UP000321301">
    <property type="component" value="Unassembled WGS sequence"/>
</dbReference>
<keyword evidence="2" id="KW-1277">Toxin-antitoxin system</keyword>
<keyword evidence="3" id="KW-0540">Nuclease</keyword>
<dbReference type="RefSeq" id="WP_020890112.1">
    <property type="nucleotide sequence ID" value="NZ_BJYV01000001.1"/>
</dbReference>
<dbReference type="GO" id="GO:0004540">
    <property type="term" value="F:RNA nuclease activity"/>
    <property type="evidence" value="ECO:0007669"/>
    <property type="project" value="InterPro"/>
</dbReference>
<proteinExistence type="inferred from homology"/>
<dbReference type="EMBL" id="BJYV01000001">
    <property type="protein sequence ID" value="GEO19972.1"/>
    <property type="molecule type" value="Genomic_DNA"/>
</dbReference>
<comment type="similarity">
    <text evidence="6">Belongs to the HepT RNase toxin family.</text>
</comment>
<evidence type="ECO:0000256" key="4">
    <source>
        <dbReference type="ARBA" id="ARBA00022741"/>
    </source>
</evidence>
<accession>A0A512C6Y0</accession>
<dbReference type="GO" id="GO:0110001">
    <property type="term" value="C:toxin-antitoxin complex"/>
    <property type="evidence" value="ECO:0007669"/>
    <property type="project" value="InterPro"/>
</dbReference>
<evidence type="ECO:0000256" key="2">
    <source>
        <dbReference type="ARBA" id="ARBA00022649"/>
    </source>
</evidence>
<keyword evidence="8" id="KW-1185">Reference proteome</keyword>
<protein>
    <submittedName>
        <fullName evidence="7">DUF86 domain-containing protein</fullName>
    </submittedName>
</protein>
<dbReference type="Pfam" id="PF01934">
    <property type="entry name" value="HepT-like"/>
    <property type="match status" value="1"/>
</dbReference>
<dbReference type="InterPro" id="IPR037038">
    <property type="entry name" value="HepT-like_sf"/>
</dbReference>
<comment type="caution">
    <text evidence="7">The sequence shown here is derived from an EMBL/GenBank/DDBJ whole genome shotgun (WGS) entry which is preliminary data.</text>
</comment>
<keyword evidence="4" id="KW-0547">Nucleotide-binding</keyword>
<gene>
    <name evidence="7" type="ORF">CQA01_05060</name>
</gene>
<dbReference type="GO" id="GO:0000166">
    <property type="term" value="F:nucleotide binding"/>
    <property type="evidence" value="ECO:0007669"/>
    <property type="project" value="UniProtKB-KW"/>
</dbReference>
<dbReference type="InterPro" id="IPR008201">
    <property type="entry name" value="HepT-like"/>
</dbReference>
<reference evidence="7 8" key="1">
    <citation type="submission" date="2019-07" db="EMBL/GenBank/DDBJ databases">
        <title>Whole genome shotgun sequence of Cyclobacterium qasimii NBRC 106168.</title>
        <authorList>
            <person name="Hosoyama A."/>
            <person name="Uohara A."/>
            <person name="Ohji S."/>
            <person name="Ichikawa N."/>
        </authorList>
    </citation>
    <scope>NUCLEOTIDE SEQUENCE [LARGE SCALE GENOMIC DNA]</scope>
    <source>
        <strain evidence="7 8">NBRC 106168</strain>
    </source>
</reference>
<dbReference type="InterPro" id="IPR051813">
    <property type="entry name" value="HepT_RNase_toxin"/>
</dbReference>
<keyword evidence="1" id="KW-0597">Phosphoprotein</keyword>
<keyword evidence="5" id="KW-0378">Hydrolase</keyword>
<evidence type="ECO:0000313" key="8">
    <source>
        <dbReference type="Proteomes" id="UP000321301"/>
    </source>
</evidence>
<dbReference type="Gene3D" id="1.20.120.580">
    <property type="entry name" value="bsu32300-like"/>
    <property type="match status" value="1"/>
</dbReference>
<evidence type="ECO:0000256" key="3">
    <source>
        <dbReference type="ARBA" id="ARBA00022722"/>
    </source>
</evidence>